<evidence type="ECO:0000313" key="2">
    <source>
        <dbReference type="Proteomes" id="UP001157502"/>
    </source>
</evidence>
<proteinExistence type="predicted"/>
<sequence length="101" mass="11145">MLQGASAPPQPERVGSGHSQKGKPRRVLPKRIEYKVSLLTHQCMYGNAPLTRKSYSSLQLHHPTASSPLKTKLSTMCDRAFCSAAPRIWNALPDQFRAGNS</sequence>
<protein>
    <submittedName>
        <fullName evidence="1">Uncharacterized protein</fullName>
    </submittedName>
</protein>
<dbReference type="EMBL" id="CM055738">
    <property type="protein sequence ID" value="KAJ8005403.1"/>
    <property type="molecule type" value="Genomic_DNA"/>
</dbReference>
<keyword evidence="2" id="KW-1185">Reference proteome</keyword>
<comment type="caution">
    <text evidence="1">The sequence shown here is derived from an EMBL/GenBank/DDBJ whole genome shotgun (WGS) entry which is preliminary data.</text>
</comment>
<name>A0ACC2GP58_DALPE</name>
<dbReference type="Proteomes" id="UP001157502">
    <property type="component" value="Chromosome 11"/>
</dbReference>
<evidence type="ECO:0000313" key="1">
    <source>
        <dbReference type="EMBL" id="KAJ8005403.1"/>
    </source>
</evidence>
<organism evidence="1 2">
    <name type="scientific">Dallia pectoralis</name>
    <name type="common">Alaska blackfish</name>
    <dbReference type="NCBI Taxonomy" id="75939"/>
    <lineage>
        <taxon>Eukaryota</taxon>
        <taxon>Metazoa</taxon>
        <taxon>Chordata</taxon>
        <taxon>Craniata</taxon>
        <taxon>Vertebrata</taxon>
        <taxon>Euteleostomi</taxon>
        <taxon>Actinopterygii</taxon>
        <taxon>Neopterygii</taxon>
        <taxon>Teleostei</taxon>
        <taxon>Protacanthopterygii</taxon>
        <taxon>Esociformes</taxon>
        <taxon>Umbridae</taxon>
        <taxon>Dallia</taxon>
    </lineage>
</organism>
<reference evidence="1" key="1">
    <citation type="submission" date="2021-05" db="EMBL/GenBank/DDBJ databases">
        <authorList>
            <person name="Pan Q."/>
            <person name="Jouanno E."/>
            <person name="Zahm M."/>
            <person name="Klopp C."/>
            <person name="Cabau C."/>
            <person name="Louis A."/>
            <person name="Berthelot C."/>
            <person name="Parey E."/>
            <person name="Roest Crollius H."/>
            <person name="Montfort J."/>
            <person name="Robinson-Rechavi M."/>
            <person name="Bouchez O."/>
            <person name="Lampietro C."/>
            <person name="Lopez Roques C."/>
            <person name="Donnadieu C."/>
            <person name="Postlethwait J."/>
            <person name="Bobe J."/>
            <person name="Dillon D."/>
            <person name="Chandos A."/>
            <person name="von Hippel F."/>
            <person name="Guiguen Y."/>
        </authorList>
    </citation>
    <scope>NUCLEOTIDE SEQUENCE</scope>
    <source>
        <strain evidence="1">YG-Jan2019</strain>
    </source>
</reference>
<gene>
    <name evidence="1" type="ORF">DPEC_G00146270</name>
</gene>
<accession>A0ACC2GP58</accession>